<sequence length="153" mass="18148">MAFYQFKRAQHFDQPISDLWHFISKPVNLKKITPDYMGFDIVPDDNPDEMYEGMIIGYKVSPLWGIKTTWVTEITHVRHQSYFVDEQRVGPYKLWHHQHFLEESDGGTLMRDIVSYQPPFGILGKIANSIIIEPKLKEIFDYRQQALNRIFEK</sequence>
<organism evidence="1 2">
    <name type="scientific">Meishania litoralis</name>
    <dbReference type="NCBI Taxonomy" id="3434685"/>
    <lineage>
        <taxon>Bacteria</taxon>
        <taxon>Pseudomonadati</taxon>
        <taxon>Bacteroidota</taxon>
        <taxon>Flavobacteriia</taxon>
        <taxon>Flavobacteriales</taxon>
        <taxon>Flavobacteriaceae</taxon>
        <taxon>Meishania</taxon>
    </lineage>
</organism>
<proteinExistence type="predicted"/>
<protein>
    <submittedName>
        <fullName evidence="1">Uncharacterized protein</fullName>
    </submittedName>
</protein>
<dbReference type="Proteomes" id="UP001595191">
    <property type="component" value="Unassembled WGS sequence"/>
</dbReference>
<keyword evidence="2" id="KW-1185">Reference proteome</keyword>
<evidence type="ECO:0000313" key="1">
    <source>
        <dbReference type="EMBL" id="MFH6604356.1"/>
    </source>
</evidence>
<comment type="caution">
    <text evidence="1">The sequence shown here is derived from an EMBL/GenBank/DDBJ whole genome shotgun (WGS) entry which is preliminary data.</text>
</comment>
<reference evidence="1" key="1">
    <citation type="submission" date="2024-09" db="EMBL/GenBank/DDBJ databases">
        <authorList>
            <person name="Liu J."/>
        </authorList>
    </citation>
    <scope>NUCLEOTIDE SEQUENCE</scope>
    <source>
        <strain evidence="1">NBU2967</strain>
    </source>
</reference>
<name>A0ACC7LKU1_9FLAO</name>
<evidence type="ECO:0000313" key="2">
    <source>
        <dbReference type="Proteomes" id="UP001595191"/>
    </source>
</evidence>
<gene>
    <name evidence="1" type="ORF">ACEZ3G_12765</name>
</gene>
<dbReference type="EMBL" id="JBHFPV010000002">
    <property type="protein sequence ID" value="MFH6604356.1"/>
    <property type="molecule type" value="Genomic_DNA"/>
</dbReference>
<accession>A0ACC7LKU1</accession>